<dbReference type="AlphaFoldDB" id="A0A6A6VU96"/>
<gene>
    <name evidence="2" type="ORF">EJ05DRAFT_541967</name>
</gene>
<feature type="region of interest" description="Disordered" evidence="1">
    <location>
        <begin position="1"/>
        <end position="75"/>
    </location>
</feature>
<sequence>MASMRAPGRGGMQVHAVPESERAWDSSGRQLPWGYEYADSENNLRRGPEEKGPFGKSMRSRRGTSRSKTHTPGLKVDKARDNDARVIDDIFGSLKAGLKTEDAGAAAAAALNAQASALTNTAPVAAASQPTTAKEPTEVILYGFGKDFQWAAIEFFEKVSNGFIYEDYERQPPHVKYNLSISQSRASAQRSLSHAALRKKNQYVGGDHWIKVTFDSPEAAESACYASPHFIQGYAVHAEPYRGIAPRDDAPITATSLTMDSLQTSPHSSHTLGQTSASPSSATASSTTATASAPAPFDNNRPSSHQHHHPLSQMFRAPQSAASHANNIPFPSSSSTSTALATATHQAQPGASGPHNTLRVRGAKPAVLKPAEEALLPVVSRWQQTFGWIPLVGSLFGGSSTIIGNQVPRKEDDGTFDSASASFYWKLWYFVDSVYATDFCGLKGDDDLE</sequence>
<proteinExistence type="predicted"/>
<dbReference type="EMBL" id="ML996584">
    <property type="protein sequence ID" value="KAF2753469.1"/>
    <property type="molecule type" value="Genomic_DNA"/>
</dbReference>
<reference evidence="2" key="1">
    <citation type="journal article" date="2020" name="Stud. Mycol.">
        <title>101 Dothideomycetes genomes: a test case for predicting lifestyles and emergence of pathogens.</title>
        <authorList>
            <person name="Haridas S."/>
            <person name="Albert R."/>
            <person name="Binder M."/>
            <person name="Bloem J."/>
            <person name="Labutti K."/>
            <person name="Salamov A."/>
            <person name="Andreopoulos B."/>
            <person name="Baker S."/>
            <person name="Barry K."/>
            <person name="Bills G."/>
            <person name="Bluhm B."/>
            <person name="Cannon C."/>
            <person name="Castanera R."/>
            <person name="Culley D."/>
            <person name="Daum C."/>
            <person name="Ezra D."/>
            <person name="Gonzalez J."/>
            <person name="Henrissat B."/>
            <person name="Kuo A."/>
            <person name="Liang C."/>
            <person name="Lipzen A."/>
            <person name="Lutzoni F."/>
            <person name="Magnuson J."/>
            <person name="Mondo S."/>
            <person name="Nolan M."/>
            <person name="Ohm R."/>
            <person name="Pangilinan J."/>
            <person name="Park H.-J."/>
            <person name="Ramirez L."/>
            <person name="Alfaro M."/>
            <person name="Sun H."/>
            <person name="Tritt A."/>
            <person name="Yoshinaga Y."/>
            <person name="Zwiers L.-H."/>
            <person name="Turgeon B."/>
            <person name="Goodwin S."/>
            <person name="Spatafora J."/>
            <person name="Crous P."/>
            <person name="Grigoriev I."/>
        </authorList>
    </citation>
    <scope>NUCLEOTIDE SEQUENCE</scope>
    <source>
        <strain evidence="2">CBS 121739</strain>
    </source>
</reference>
<feature type="compositionally biased region" description="Low complexity" evidence="1">
    <location>
        <begin position="332"/>
        <end position="344"/>
    </location>
</feature>
<keyword evidence="3" id="KW-1185">Reference proteome</keyword>
<dbReference type="InterPro" id="IPR012677">
    <property type="entry name" value="Nucleotide-bd_a/b_plait_sf"/>
</dbReference>
<evidence type="ECO:0000256" key="1">
    <source>
        <dbReference type="SAM" id="MobiDB-lite"/>
    </source>
</evidence>
<protein>
    <recommendedName>
        <fullName evidence="4">RRM Nup35-type domain-containing protein</fullName>
    </recommendedName>
</protein>
<name>A0A6A6VU96_9PEZI</name>
<feature type="compositionally biased region" description="Basic and acidic residues" evidence="1">
    <location>
        <begin position="42"/>
        <end position="53"/>
    </location>
</feature>
<dbReference type="Proteomes" id="UP000799437">
    <property type="component" value="Unassembled WGS sequence"/>
</dbReference>
<accession>A0A6A6VU96</accession>
<feature type="compositionally biased region" description="Low complexity" evidence="1">
    <location>
        <begin position="275"/>
        <end position="296"/>
    </location>
</feature>
<feature type="region of interest" description="Disordered" evidence="1">
    <location>
        <begin position="260"/>
        <end position="358"/>
    </location>
</feature>
<dbReference type="Gene3D" id="3.30.70.330">
    <property type="match status" value="1"/>
</dbReference>
<feature type="compositionally biased region" description="Basic residues" evidence="1">
    <location>
        <begin position="58"/>
        <end position="69"/>
    </location>
</feature>
<dbReference type="RefSeq" id="XP_033595920.1">
    <property type="nucleotide sequence ID" value="XM_033749695.1"/>
</dbReference>
<dbReference type="GeneID" id="54490749"/>
<evidence type="ECO:0008006" key="4">
    <source>
        <dbReference type="Google" id="ProtNLM"/>
    </source>
</evidence>
<feature type="compositionally biased region" description="Polar residues" evidence="1">
    <location>
        <begin position="320"/>
        <end position="331"/>
    </location>
</feature>
<evidence type="ECO:0000313" key="2">
    <source>
        <dbReference type="EMBL" id="KAF2753469.1"/>
    </source>
</evidence>
<dbReference type="OrthoDB" id="8033832at2759"/>
<organism evidence="2 3">
    <name type="scientific">Pseudovirgaria hyperparasitica</name>
    <dbReference type="NCBI Taxonomy" id="470096"/>
    <lineage>
        <taxon>Eukaryota</taxon>
        <taxon>Fungi</taxon>
        <taxon>Dikarya</taxon>
        <taxon>Ascomycota</taxon>
        <taxon>Pezizomycotina</taxon>
        <taxon>Dothideomycetes</taxon>
        <taxon>Dothideomycetes incertae sedis</taxon>
        <taxon>Acrospermales</taxon>
        <taxon>Acrospermaceae</taxon>
        <taxon>Pseudovirgaria</taxon>
    </lineage>
</organism>
<feature type="compositionally biased region" description="Polar residues" evidence="1">
    <location>
        <begin position="260"/>
        <end position="274"/>
    </location>
</feature>
<evidence type="ECO:0000313" key="3">
    <source>
        <dbReference type="Proteomes" id="UP000799437"/>
    </source>
</evidence>